<dbReference type="PROSITE" id="PS51683">
    <property type="entry name" value="SAM_OMT_II"/>
    <property type="match status" value="1"/>
</dbReference>
<evidence type="ECO:0000256" key="2">
    <source>
        <dbReference type="ARBA" id="ARBA00022679"/>
    </source>
</evidence>
<evidence type="ECO:0000259" key="4">
    <source>
        <dbReference type="Pfam" id="PF08100"/>
    </source>
</evidence>
<dbReference type="InterPro" id="IPR012967">
    <property type="entry name" value="COMT_dimerisation"/>
</dbReference>
<proteinExistence type="predicted"/>
<keyword evidence="3" id="KW-0949">S-adenosyl-L-methionine</keyword>
<dbReference type="Gene3D" id="3.40.50.150">
    <property type="entry name" value="Vaccinia Virus protein VP39"/>
    <property type="match status" value="1"/>
</dbReference>
<feature type="domain" description="O-methyltransferase dimerisation" evidence="4">
    <location>
        <begin position="84"/>
        <end position="159"/>
    </location>
</feature>
<dbReference type="InterPro" id="IPR036388">
    <property type="entry name" value="WH-like_DNA-bd_sf"/>
</dbReference>
<reference evidence="5" key="1">
    <citation type="submission" date="2014-09" db="EMBL/GenBank/DDBJ databases">
        <title>Genome sequence of the luminous mushroom Mycena chlorophos for searching fungal bioluminescence genes.</title>
        <authorList>
            <person name="Tanaka Y."/>
            <person name="Kasuga D."/>
            <person name="Oba Y."/>
            <person name="Hase S."/>
            <person name="Sato K."/>
            <person name="Oba Y."/>
            <person name="Sakakibara Y."/>
        </authorList>
    </citation>
    <scope>NUCLEOTIDE SEQUENCE</scope>
</reference>
<protein>
    <submittedName>
        <fullName evidence="5">O-methyltransferase</fullName>
    </submittedName>
</protein>
<accession>A0ABQ0L123</accession>
<evidence type="ECO:0000256" key="3">
    <source>
        <dbReference type="ARBA" id="ARBA00022691"/>
    </source>
</evidence>
<keyword evidence="6" id="KW-1185">Reference proteome</keyword>
<dbReference type="Proteomes" id="UP000815677">
    <property type="component" value="Unassembled WGS sequence"/>
</dbReference>
<dbReference type="SUPFAM" id="SSF53335">
    <property type="entry name" value="S-adenosyl-L-methionine-dependent methyltransferases"/>
    <property type="match status" value="1"/>
</dbReference>
<dbReference type="InterPro" id="IPR036390">
    <property type="entry name" value="WH_DNA-bd_sf"/>
</dbReference>
<dbReference type="EMBL" id="DF840044">
    <property type="protein sequence ID" value="GAT44697.1"/>
    <property type="molecule type" value="Genomic_DNA"/>
</dbReference>
<evidence type="ECO:0000313" key="6">
    <source>
        <dbReference type="Proteomes" id="UP000815677"/>
    </source>
</evidence>
<dbReference type="PANTHER" id="PTHR43712:SF2">
    <property type="entry name" value="O-METHYLTRANSFERASE CICE"/>
    <property type="match status" value="1"/>
</dbReference>
<dbReference type="InterPro" id="IPR016461">
    <property type="entry name" value="COMT-like"/>
</dbReference>
<sequence length="437" mass="47410">MVSTLRQLASLINDSVDTLESIYLARGVALPFDITLPTTGSGDAAEAALRQDPGVVAAVSTIMAAAAQISAQVCDPVITARNAAQSFYVSACLNVAQELNVAEVLREAGPEGLDAQEIAAKCKVDAGVLARILRLLATHHIFCEIRPDVFANNPISAVLDKRKSSNDLFEKSSLFFRSATELAASLRSAEGVPSARLPFSRAFNTTLPFFEWLHQPQNSTALARFGLAMKGIGENTLDNELNAGFQWGDLLPNSLIVDVGSGRGHTSIQIAKKYPELRFVNQDLKSQIRDAERPIRDADVFLLRLVAHNWPDRELEKMLRHLRDAAKVKPTGETRLVIVDKIVASAARSTPSLPAGDASGKAACAAPFPLLPNWGIVNAHTYYVDMTMFMLLDGVERTLPAFEAVLRRGGWKLEKVYHITGVEESHIVAVPAPVIVE</sequence>
<gene>
    <name evidence="5" type="ORF">MCHLO_02310</name>
</gene>
<dbReference type="Pfam" id="PF08100">
    <property type="entry name" value="Dimerisation"/>
    <property type="match status" value="1"/>
</dbReference>
<dbReference type="PANTHER" id="PTHR43712">
    <property type="entry name" value="PUTATIVE (AFU_ORTHOLOGUE AFUA_4G14580)-RELATED"/>
    <property type="match status" value="1"/>
</dbReference>
<keyword evidence="1" id="KW-0489">Methyltransferase</keyword>
<dbReference type="Gene3D" id="1.10.10.10">
    <property type="entry name" value="Winged helix-like DNA-binding domain superfamily/Winged helix DNA-binding domain"/>
    <property type="match status" value="1"/>
</dbReference>
<evidence type="ECO:0000313" key="5">
    <source>
        <dbReference type="EMBL" id="GAT44697.1"/>
    </source>
</evidence>
<evidence type="ECO:0000256" key="1">
    <source>
        <dbReference type="ARBA" id="ARBA00022603"/>
    </source>
</evidence>
<organism evidence="5 6">
    <name type="scientific">Mycena chlorophos</name>
    <name type="common">Agaric fungus</name>
    <name type="synonym">Agaricus chlorophos</name>
    <dbReference type="NCBI Taxonomy" id="658473"/>
    <lineage>
        <taxon>Eukaryota</taxon>
        <taxon>Fungi</taxon>
        <taxon>Dikarya</taxon>
        <taxon>Basidiomycota</taxon>
        <taxon>Agaricomycotina</taxon>
        <taxon>Agaricomycetes</taxon>
        <taxon>Agaricomycetidae</taxon>
        <taxon>Agaricales</taxon>
        <taxon>Marasmiineae</taxon>
        <taxon>Mycenaceae</taxon>
        <taxon>Mycena</taxon>
    </lineage>
</organism>
<keyword evidence="2" id="KW-0808">Transferase</keyword>
<dbReference type="SUPFAM" id="SSF46785">
    <property type="entry name" value="Winged helix' DNA-binding domain"/>
    <property type="match status" value="1"/>
</dbReference>
<name>A0ABQ0L123_MYCCL</name>
<dbReference type="InterPro" id="IPR029063">
    <property type="entry name" value="SAM-dependent_MTases_sf"/>
</dbReference>